<protein>
    <submittedName>
        <fullName evidence="1">Uncharacterized protein</fullName>
    </submittedName>
</protein>
<evidence type="ECO:0000313" key="2">
    <source>
        <dbReference type="Proteomes" id="UP000248688"/>
    </source>
</evidence>
<reference evidence="1 2" key="1">
    <citation type="submission" date="2018-06" db="EMBL/GenBank/DDBJ databases">
        <title>Echinicola strongylocentroti sp. nov., isolated from a sea urchin Strongylocentrotus intermedius.</title>
        <authorList>
            <person name="Bae S.S."/>
        </authorList>
    </citation>
    <scope>NUCLEOTIDE SEQUENCE [LARGE SCALE GENOMIC DNA]</scope>
    <source>
        <strain evidence="1 2">MEBiC08714</strain>
    </source>
</reference>
<sequence length="63" mass="7675">MEAKMQLDPSLTHKIHCQKSAYQLVHDYGRGKLREEIRKVEFELFETPQHKGFRNRILNFFKR</sequence>
<dbReference type="AlphaFoldDB" id="A0A2Z4IJ55"/>
<evidence type="ECO:0000313" key="1">
    <source>
        <dbReference type="EMBL" id="AWW31161.1"/>
    </source>
</evidence>
<dbReference type="OrthoDB" id="1444051at2"/>
<dbReference type="KEGG" id="est:DN752_14055"/>
<dbReference type="EMBL" id="CP030041">
    <property type="protein sequence ID" value="AWW31161.1"/>
    <property type="molecule type" value="Genomic_DNA"/>
</dbReference>
<name>A0A2Z4IJ55_9BACT</name>
<gene>
    <name evidence="1" type="ORF">DN752_14055</name>
</gene>
<keyword evidence="2" id="KW-1185">Reference proteome</keyword>
<organism evidence="1 2">
    <name type="scientific">Echinicola strongylocentroti</name>
    <dbReference type="NCBI Taxonomy" id="1795355"/>
    <lineage>
        <taxon>Bacteria</taxon>
        <taxon>Pseudomonadati</taxon>
        <taxon>Bacteroidota</taxon>
        <taxon>Cytophagia</taxon>
        <taxon>Cytophagales</taxon>
        <taxon>Cyclobacteriaceae</taxon>
        <taxon>Echinicola</taxon>
    </lineage>
</organism>
<dbReference type="Proteomes" id="UP000248688">
    <property type="component" value="Chromosome"/>
</dbReference>
<proteinExistence type="predicted"/>
<accession>A0A2Z4IJ55</accession>